<name>A0A0F8ZJ41_9ZZZZ</name>
<proteinExistence type="predicted"/>
<comment type="caution">
    <text evidence="1">The sequence shown here is derived from an EMBL/GenBank/DDBJ whole genome shotgun (WGS) entry which is preliminary data.</text>
</comment>
<reference evidence="1" key="1">
    <citation type="journal article" date="2015" name="Nature">
        <title>Complex archaea that bridge the gap between prokaryotes and eukaryotes.</title>
        <authorList>
            <person name="Spang A."/>
            <person name="Saw J.H."/>
            <person name="Jorgensen S.L."/>
            <person name="Zaremba-Niedzwiedzka K."/>
            <person name="Martijn J."/>
            <person name="Lind A.E."/>
            <person name="van Eijk R."/>
            <person name="Schleper C."/>
            <person name="Guy L."/>
            <person name="Ettema T.J."/>
        </authorList>
    </citation>
    <scope>NUCLEOTIDE SEQUENCE</scope>
</reference>
<gene>
    <name evidence="1" type="ORF">LCGC14_3029140</name>
</gene>
<evidence type="ECO:0000313" key="1">
    <source>
        <dbReference type="EMBL" id="KKK59961.1"/>
    </source>
</evidence>
<dbReference type="EMBL" id="LAZR01063206">
    <property type="protein sequence ID" value="KKK59961.1"/>
    <property type="molecule type" value="Genomic_DNA"/>
</dbReference>
<protein>
    <submittedName>
        <fullName evidence="1">Uncharacterized protein</fullName>
    </submittedName>
</protein>
<dbReference type="AlphaFoldDB" id="A0A0F8ZJ41"/>
<accession>A0A0F8ZJ41</accession>
<feature type="non-terminal residue" evidence="1">
    <location>
        <position position="1"/>
    </location>
</feature>
<organism evidence="1">
    <name type="scientific">marine sediment metagenome</name>
    <dbReference type="NCBI Taxonomy" id="412755"/>
    <lineage>
        <taxon>unclassified sequences</taxon>
        <taxon>metagenomes</taxon>
        <taxon>ecological metagenomes</taxon>
    </lineage>
</organism>
<sequence>SAPFAYSSLDSFHAVKEYGTDMKAIKNVIKTPMSTNSGWAVISREQPAR</sequence>